<organism evidence="5 6">
    <name type="scientific">Nonomuraea guangzhouensis</name>
    <dbReference type="NCBI Taxonomy" id="1291555"/>
    <lineage>
        <taxon>Bacteria</taxon>
        <taxon>Bacillati</taxon>
        <taxon>Actinomycetota</taxon>
        <taxon>Actinomycetes</taxon>
        <taxon>Streptosporangiales</taxon>
        <taxon>Streptosporangiaceae</taxon>
        <taxon>Nonomuraea</taxon>
    </lineage>
</organism>
<comment type="caution">
    <text evidence="5">The sequence shown here is derived from an EMBL/GenBank/DDBJ whole genome shotgun (WGS) entry which is preliminary data.</text>
</comment>
<evidence type="ECO:0000313" key="6">
    <source>
        <dbReference type="Proteomes" id="UP001597097"/>
    </source>
</evidence>
<keyword evidence="3" id="KW-0804">Transcription</keyword>
<dbReference type="PANTHER" id="PTHR33154:SF33">
    <property type="entry name" value="TRANSCRIPTIONAL REPRESSOR SDPR"/>
    <property type="match status" value="1"/>
</dbReference>
<evidence type="ECO:0000256" key="2">
    <source>
        <dbReference type="ARBA" id="ARBA00023125"/>
    </source>
</evidence>
<feature type="domain" description="HTH arsR-type" evidence="4">
    <location>
        <begin position="256"/>
        <end position="348"/>
    </location>
</feature>
<name>A0ABW4GYK3_9ACTN</name>
<sequence length="348" mass="37933">MPVTLLLSSTDSASITVRVSPLAELCACLHALDEPGHHPAAARWVARVHTETDEDLLTRATAWAPLWSAFRARYLLPLSAGRARTIEDELAEIEALPIGDFTAMTLQALVGKNSAGLGGDVLQRLRLISFSRVELGTRVHDDPEGFRRELTGFLADFAAAAFEADWPGLRTALAAEAAGRERAIAVRGPLAIADFPTATAVEGGRRIVLDKLYNATVPIGADRPCLLVPSLYGRPHFVVKHYPGYPVAIQYGVGTSVGLSLETARQRLAVLQHPTRLKLCYAILRNPVATAELANQLGMTAPQVSRHLRHLREAELVHVHRRGSVVYYQLDAEAIERLGVDLLSVLYR</sequence>
<gene>
    <name evidence="5" type="ORF">ACFSJ0_63615</name>
</gene>
<evidence type="ECO:0000256" key="1">
    <source>
        <dbReference type="ARBA" id="ARBA00023015"/>
    </source>
</evidence>
<proteinExistence type="predicted"/>
<keyword evidence="2" id="KW-0238">DNA-binding</keyword>
<evidence type="ECO:0000313" key="5">
    <source>
        <dbReference type="EMBL" id="MFD1547925.1"/>
    </source>
</evidence>
<dbReference type="SMART" id="SM00419">
    <property type="entry name" value="HTH_CRP"/>
    <property type="match status" value="1"/>
</dbReference>
<dbReference type="PANTHER" id="PTHR33154">
    <property type="entry name" value="TRANSCRIPTIONAL REGULATOR, ARSR FAMILY"/>
    <property type="match status" value="1"/>
</dbReference>
<dbReference type="PROSITE" id="PS50987">
    <property type="entry name" value="HTH_ARSR_2"/>
    <property type="match status" value="1"/>
</dbReference>
<dbReference type="InterPro" id="IPR051081">
    <property type="entry name" value="HTH_MetalResp_TranReg"/>
</dbReference>
<protein>
    <submittedName>
        <fullName evidence="5">DUF5937 family protein</fullName>
    </submittedName>
</protein>
<dbReference type="InterPro" id="IPR045981">
    <property type="entry name" value="DUF5937"/>
</dbReference>
<dbReference type="InterPro" id="IPR012318">
    <property type="entry name" value="HTH_CRP"/>
</dbReference>
<dbReference type="InterPro" id="IPR001845">
    <property type="entry name" value="HTH_ArsR_DNA-bd_dom"/>
</dbReference>
<dbReference type="SMART" id="SM00418">
    <property type="entry name" value="HTH_ARSR"/>
    <property type="match status" value="1"/>
</dbReference>
<reference evidence="6" key="1">
    <citation type="journal article" date="2019" name="Int. J. Syst. Evol. Microbiol.">
        <title>The Global Catalogue of Microorganisms (GCM) 10K type strain sequencing project: providing services to taxonomists for standard genome sequencing and annotation.</title>
        <authorList>
            <consortium name="The Broad Institute Genomics Platform"/>
            <consortium name="The Broad Institute Genome Sequencing Center for Infectious Disease"/>
            <person name="Wu L."/>
            <person name="Ma J."/>
        </authorList>
    </citation>
    <scope>NUCLEOTIDE SEQUENCE [LARGE SCALE GENOMIC DNA]</scope>
    <source>
        <strain evidence="6">CGMCC 1.15399</strain>
    </source>
</reference>
<dbReference type="InterPro" id="IPR011991">
    <property type="entry name" value="ArsR-like_HTH"/>
</dbReference>
<dbReference type="EMBL" id="JBHUCM010000087">
    <property type="protein sequence ID" value="MFD1547925.1"/>
    <property type="molecule type" value="Genomic_DNA"/>
</dbReference>
<evidence type="ECO:0000259" key="4">
    <source>
        <dbReference type="PROSITE" id="PS50987"/>
    </source>
</evidence>
<dbReference type="RefSeq" id="WP_219538732.1">
    <property type="nucleotide sequence ID" value="NZ_JAHKRM010000050.1"/>
</dbReference>
<dbReference type="NCBIfam" id="NF033788">
    <property type="entry name" value="HTH_metalloreg"/>
    <property type="match status" value="1"/>
</dbReference>
<dbReference type="CDD" id="cd00090">
    <property type="entry name" value="HTH_ARSR"/>
    <property type="match status" value="1"/>
</dbReference>
<accession>A0ABW4GYK3</accession>
<keyword evidence="6" id="KW-1185">Reference proteome</keyword>
<dbReference type="Pfam" id="PF19361">
    <property type="entry name" value="DUF5937"/>
    <property type="match status" value="1"/>
</dbReference>
<keyword evidence="1" id="KW-0805">Transcription regulation</keyword>
<dbReference type="Pfam" id="PF01022">
    <property type="entry name" value="HTH_5"/>
    <property type="match status" value="1"/>
</dbReference>
<evidence type="ECO:0000256" key="3">
    <source>
        <dbReference type="ARBA" id="ARBA00023163"/>
    </source>
</evidence>
<dbReference type="Proteomes" id="UP001597097">
    <property type="component" value="Unassembled WGS sequence"/>
</dbReference>